<feature type="region of interest" description="Disordered" evidence="1">
    <location>
        <begin position="33"/>
        <end position="94"/>
    </location>
</feature>
<dbReference type="GO" id="GO:0004519">
    <property type="term" value="F:endonuclease activity"/>
    <property type="evidence" value="ECO:0007669"/>
    <property type="project" value="InterPro"/>
</dbReference>
<evidence type="ECO:0000259" key="2">
    <source>
        <dbReference type="Pfam" id="PF01844"/>
    </source>
</evidence>
<keyword evidence="4" id="KW-1185">Reference proteome</keyword>
<accession>A0A554MV68</accession>
<dbReference type="OrthoDB" id="11472at2157"/>
<dbReference type="InterPro" id="IPR003615">
    <property type="entry name" value="HNH_nuc"/>
</dbReference>
<reference evidence="3 4" key="1">
    <citation type="submission" date="2018-06" db="EMBL/GenBank/DDBJ databases">
        <title>Natronomonas sp. F16-60 a new haloarchaeon isolated from a solar saltern of Isla Cristina, Huelva, Spain.</title>
        <authorList>
            <person name="Duran-Viseras A."/>
            <person name="Sanchez-Porro C."/>
            <person name="Ventosa A."/>
        </authorList>
    </citation>
    <scope>NUCLEOTIDE SEQUENCE [LARGE SCALE GENOMIC DNA]</scope>
    <source>
        <strain evidence="3 4">F16-60</strain>
    </source>
</reference>
<feature type="compositionally biased region" description="Acidic residues" evidence="1">
    <location>
        <begin position="49"/>
        <end position="59"/>
    </location>
</feature>
<dbReference type="Gene3D" id="1.10.30.50">
    <property type="match status" value="1"/>
</dbReference>
<comment type="caution">
    <text evidence="3">The sequence shown here is derived from an EMBL/GenBank/DDBJ whole genome shotgun (WGS) entry which is preliminary data.</text>
</comment>
<protein>
    <recommendedName>
        <fullName evidence="2">HNH domain-containing protein</fullName>
    </recommendedName>
</protein>
<dbReference type="GO" id="GO:0003676">
    <property type="term" value="F:nucleic acid binding"/>
    <property type="evidence" value="ECO:0007669"/>
    <property type="project" value="InterPro"/>
</dbReference>
<sequence>MLNLHHIVPTARGGKDKRSNAVTLCKECHKAAHYQTTAPSVNQSKLSDALDEQTEGESSDENKGGGYIGQTDLGDEFDRQNENENDGEDENEND</sequence>
<feature type="domain" description="HNH" evidence="2">
    <location>
        <begin position="2"/>
        <end position="34"/>
    </location>
</feature>
<dbReference type="AlphaFoldDB" id="A0A554MV68"/>
<dbReference type="EMBL" id="QMDX01000019">
    <property type="protein sequence ID" value="TSD08989.1"/>
    <property type="molecule type" value="Genomic_DNA"/>
</dbReference>
<dbReference type="CDD" id="cd00085">
    <property type="entry name" value="HNHc"/>
    <property type="match status" value="1"/>
</dbReference>
<dbReference type="InParanoid" id="A0A554MV68"/>
<evidence type="ECO:0000256" key="1">
    <source>
        <dbReference type="SAM" id="MobiDB-lite"/>
    </source>
</evidence>
<gene>
    <name evidence="3" type="ORF">DP107_17285</name>
</gene>
<name>A0A554MV68_9EURY</name>
<evidence type="ECO:0000313" key="4">
    <source>
        <dbReference type="Proteomes" id="UP000319894"/>
    </source>
</evidence>
<dbReference type="RefSeq" id="WP_144263398.1">
    <property type="nucleotide sequence ID" value="NZ_QMDX01000019.1"/>
</dbReference>
<dbReference type="Proteomes" id="UP000319894">
    <property type="component" value="Unassembled WGS sequence"/>
</dbReference>
<feature type="compositionally biased region" description="Acidic residues" evidence="1">
    <location>
        <begin position="83"/>
        <end position="94"/>
    </location>
</feature>
<dbReference type="InterPro" id="IPR002711">
    <property type="entry name" value="HNH"/>
</dbReference>
<evidence type="ECO:0000313" key="3">
    <source>
        <dbReference type="EMBL" id="TSD08989.1"/>
    </source>
</evidence>
<feature type="compositionally biased region" description="Polar residues" evidence="1">
    <location>
        <begin position="34"/>
        <end position="46"/>
    </location>
</feature>
<organism evidence="3 4">
    <name type="scientific">Haloglomus irregulare</name>
    <dbReference type="NCBI Taxonomy" id="2234134"/>
    <lineage>
        <taxon>Archaea</taxon>
        <taxon>Methanobacteriati</taxon>
        <taxon>Methanobacteriota</taxon>
        <taxon>Stenosarchaea group</taxon>
        <taxon>Halobacteria</taxon>
        <taxon>Halobacteriales</taxon>
        <taxon>Natronomonadaceae</taxon>
        <taxon>Haloglomus</taxon>
    </lineage>
</organism>
<dbReference type="GO" id="GO:0008270">
    <property type="term" value="F:zinc ion binding"/>
    <property type="evidence" value="ECO:0007669"/>
    <property type="project" value="InterPro"/>
</dbReference>
<dbReference type="Pfam" id="PF01844">
    <property type="entry name" value="HNH"/>
    <property type="match status" value="1"/>
</dbReference>
<proteinExistence type="predicted"/>